<dbReference type="PANTHER" id="PTHR32309">
    <property type="entry name" value="TYROSINE-PROTEIN KINASE"/>
    <property type="match status" value="1"/>
</dbReference>
<evidence type="ECO:0000313" key="2">
    <source>
        <dbReference type="EMBL" id="NQX32771.1"/>
    </source>
</evidence>
<keyword evidence="1" id="KW-1133">Transmembrane helix</keyword>
<comment type="caution">
    <text evidence="2">The sequence shown here is derived from an EMBL/GenBank/DDBJ whole genome shotgun (WGS) entry which is preliminary data.</text>
</comment>
<dbReference type="RefSeq" id="WP_173273136.1">
    <property type="nucleotide sequence ID" value="NZ_JABMKV010000003.1"/>
</dbReference>
<feature type="transmembrane region" description="Helical" evidence="1">
    <location>
        <begin position="28"/>
        <end position="51"/>
    </location>
</feature>
<proteinExistence type="predicted"/>
<sequence length="357" mass="39907">MTVDNQGKTSDEITLKELLLKLGRGFRFILSKGFIILFFGILGSVFGYFYAAKKKAIYTATTNFVLEEGSSQGALGNIGSLASIAGINLGSGGGDLFHGDNIIKLYKSRKMVEETLLSEVDFNGKKKLLIDAYIEFNDLKSIWKDNPNLKDINFKETLTQKNRVRDSIISSIVIDINKNYLFVDKPDPELSIIKVDVKSKNEFFAKEFNDQIVKNVNDFYVRTKTKKSIDNVNILQHKTDSVRLVMNGAISTAAKVTDATPNLNPTRLSQRVAPVQRAQFSAETNKAILAEFLKNLELSKITLLKETPLIQVIDEPIFPLQVERFGKVKGALLGGILFGFLTILTLTLKRIFKDILN</sequence>
<name>A0ABX2DIM4_9SPHI</name>
<dbReference type="PANTHER" id="PTHR32309:SF31">
    <property type="entry name" value="CAPSULAR EXOPOLYSACCHARIDE FAMILY"/>
    <property type="match status" value="1"/>
</dbReference>
<evidence type="ECO:0000313" key="3">
    <source>
        <dbReference type="Proteomes" id="UP000762110"/>
    </source>
</evidence>
<keyword evidence="3" id="KW-1185">Reference proteome</keyword>
<dbReference type="EMBL" id="JABMKV010000003">
    <property type="protein sequence ID" value="NQX32771.1"/>
    <property type="molecule type" value="Genomic_DNA"/>
</dbReference>
<accession>A0ABX2DIM4</accession>
<reference evidence="2 3" key="1">
    <citation type="submission" date="2020-05" db="EMBL/GenBank/DDBJ databases">
        <title>Description of Pedobacter foliorum sp. nov.</title>
        <authorList>
            <person name="Qi S."/>
            <person name="Carlier A."/>
            <person name="Cnockaert M."/>
            <person name="Vandamme P."/>
        </authorList>
    </citation>
    <scope>NUCLEOTIDE SEQUENCE [LARGE SCALE GENOMIC DNA]</scope>
    <source>
        <strain evidence="2 3">LMG 31300</strain>
    </source>
</reference>
<dbReference type="InterPro" id="IPR050445">
    <property type="entry name" value="Bact_polysacc_biosynth/exp"/>
</dbReference>
<protein>
    <submittedName>
        <fullName evidence="2">Lipopolysaccharide biosynthesis protein</fullName>
    </submittedName>
</protein>
<keyword evidence="1" id="KW-0472">Membrane</keyword>
<evidence type="ECO:0000256" key="1">
    <source>
        <dbReference type="SAM" id="Phobius"/>
    </source>
</evidence>
<feature type="transmembrane region" description="Helical" evidence="1">
    <location>
        <begin position="331"/>
        <end position="352"/>
    </location>
</feature>
<dbReference type="Proteomes" id="UP000762110">
    <property type="component" value="Unassembled WGS sequence"/>
</dbReference>
<organism evidence="2 3">
    <name type="scientific">Pedobacter boryungensis</name>
    <dbReference type="NCBI Taxonomy" id="869962"/>
    <lineage>
        <taxon>Bacteria</taxon>
        <taxon>Pseudomonadati</taxon>
        <taxon>Bacteroidota</taxon>
        <taxon>Sphingobacteriia</taxon>
        <taxon>Sphingobacteriales</taxon>
        <taxon>Sphingobacteriaceae</taxon>
        <taxon>Pedobacter</taxon>
    </lineage>
</organism>
<gene>
    <name evidence="2" type="ORF">HQN85_13600</name>
</gene>
<keyword evidence="1" id="KW-0812">Transmembrane</keyword>